<dbReference type="PANTHER" id="PTHR35733">
    <property type="entry name" value="OS02G0307800 PROTEIN"/>
    <property type="match status" value="1"/>
</dbReference>
<feature type="compositionally biased region" description="Polar residues" evidence="1">
    <location>
        <begin position="379"/>
        <end position="397"/>
    </location>
</feature>
<name>A0A388L9Z5_CHABU</name>
<feature type="region of interest" description="Disordered" evidence="1">
    <location>
        <begin position="368"/>
        <end position="407"/>
    </location>
</feature>
<keyword evidence="2" id="KW-1133">Transmembrane helix</keyword>
<gene>
    <name evidence="3" type="ORF">CBR_g28819</name>
</gene>
<feature type="transmembrane region" description="Helical" evidence="2">
    <location>
        <begin position="332"/>
        <end position="356"/>
    </location>
</feature>
<feature type="region of interest" description="Disordered" evidence="1">
    <location>
        <begin position="146"/>
        <end position="182"/>
    </location>
</feature>
<evidence type="ECO:0000256" key="1">
    <source>
        <dbReference type="SAM" id="MobiDB-lite"/>
    </source>
</evidence>
<keyword evidence="2" id="KW-0472">Membrane</keyword>
<feature type="region of interest" description="Disordered" evidence="1">
    <location>
        <begin position="238"/>
        <end position="280"/>
    </location>
</feature>
<dbReference type="PANTHER" id="PTHR35733:SF1">
    <property type="entry name" value="OS02G0307800 PROTEIN"/>
    <property type="match status" value="1"/>
</dbReference>
<keyword evidence="2" id="KW-0812">Transmembrane</keyword>
<organism evidence="3 4">
    <name type="scientific">Chara braunii</name>
    <name type="common">Braun's stonewort</name>
    <dbReference type="NCBI Taxonomy" id="69332"/>
    <lineage>
        <taxon>Eukaryota</taxon>
        <taxon>Viridiplantae</taxon>
        <taxon>Streptophyta</taxon>
        <taxon>Charophyceae</taxon>
        <taxon>Charales</taxon>
        <taxon>Characeae</taxon>
        <taxon>Chara</taxon>
    </lineage>
</organism>
<protein>
    <recommendedName>
        <fullName evidence="5">DUF3082 domain-containing protein</fullName>
    </recommendedName>
</protein>
<reference evidence="3 4" key="1">
    <citation type="journal article" date="2018" name="Cell">
        <title>The Chara Genome: Secondary Complexity and Implications for Plant Terrestrialization.</title>
        <authorList>
            <person name="Nishiyama T."/>
            <person name="Sakayama H."/>
            <person name="Vries J.D."/>
            <person name="Buschmann H."/>
            <person name="Saint-Marcoux D."/>
            <person name="Ullrich K.K."/>
            <person name="Haas F.B."/>
            <person name="Vanderstraeten L."/>
            <person name="Becker D."/>
            <person name="Lang D."/>
            <person name="Vosolsobe S."/>
            <person name="Rombauts S."/>
            <person name="Wilhelmsson P.K.I."/>
            <person name="Janitza P."/>
            <person name="Kern R."/>
            <person name="Heyl A."/>
            <person name="Rumpler F."/>
            <person name="Villalobos L.I.A.C."/>
            <person name="Clay J.M."/>
            <person name="Skokan R."/>
            <person name="Toyoda A."/>
            <person name="Suzuki Y."/>
            <person name="Kagoshima H."/>
            <person name="Schijlen E."/>
            <person name="Tajeshwar N."/>
            <person name="Catarino B."/>
            <person name="Hetherington A.J."/>
            <person name="Saltykova A."/>
            <person name="Bonnot C."/>
            <person name="Breuninger H."/>
            <person name="Symeonidi A."/>
            <person name="Radhakrishnan G.V."/>
            <person name="Van Nieuwerburgh F."/>
            <person name="Deforce D."/>
            <person name="Chang C."/>
            <person name="Karol K.G."/>
            <person name="Hedrich R."/>
            <person name="Ulvskov P."/>
            <person name="Glockner G."/>
            <person name="Delwiche C.F."/>
            <person name="Petrasek J."/>
            <person name="Van de Peer Y."/>
            <person name="Friml J."/>
            <person name="Beilby M."/>
            <person name="Dolan L."/>
            <person name="Kohara Y."/>
            <person name="Sugano S."/>
            <person name="Fujiyama A."/>
            <person name="Delaux P.-M."/>
            <person name="Quint M."/>
            <person name="TheiBen G."/>
            <person name="Hagemann M."/>
            <person name="Harholt J."/>
            <person name="Dunand C."/>
            <person name="Zachgo S."/>
            <person name="Langdale J."/>
            <person name="Maumus F."/>
            <person name="Straeten D.V.D."/>
            <person name="Gould S.B."/>
            <person name="Rensing S.A."/>
        </authorList>
    </citation>
    <scope>NUCLEOTIDE SEQUENCE [LARGE SCALE GENOMIC DNA]</scope>
    <source>
        <strain evidence="3 4">S276</strain>
    </source>
</reference>
<dbReference type="Pfam" id="PF11282">
    <property type="entry name" value="DUF3082"/>
    <property type="match status" value="1"/>
</dbReference>
<comment type="caution">
    <text evidence="3">The sequence shown here is derived from an EMBL/GenBank/DDBJ whole genome shotgun (WGS) entry which is preliminary data.</text>
</comment>
<accession>A0A388L9Z5</accession>
<dbReference type="Gramene" id="GBG79104">
    <property type="protein sequence ID" value="GBG79104"/>
    <property type="gene ID" value="CBR_g28819"/>
</dbReference>
<dbReference type="GO" id="GO:0009535">
    <property type="term" value="C:chloroplast thylakoid membrane"/>
    <property type="evidence" value="ECO:0007669"/>
    <property type="project" value="TreeGrafter"/>
</dbReference>
<evidence type="ECO:0000313" key="3">
    <source>
        <dbReference type="EMBL" id="GBG79104.1"/>
    </source>
</evidence>
<feature type="transmembrane region" description="Helical" evidence="2">
    <location>
        <begin position="202"/>
        <end position="222"/>
    </location>
</feature>
<keyword evidence="4" id="KW-1185">Reference proteome</keyword>
<dbReference type="InterPro" id="IPR021434">
    <property type="entry name" value="DUF3082"/>
</dbReference>
<evidence type="ECO:0008006" key="5">
    <source>
        <dbReference type="Google" id="ProtNLM"/>
    </source>
</evidence>
<sequence>MAAAGVSRALPGVEAMAVLGSSTSATWSEPGFADVAVRVSGLGSCAGPGFCAGRLPTPPRPSSSWPVSAHALLLRRRNRESVRGQCARRAVIVDGVAATKGWDTARGVGGGAAPPRRRSKIVVLAVRPAAQFDTAAAAAAETVVVSPPKSPPAAADVSPPKSPAATGQPTDDRSGPVEISGPIDLDLDLEIDPFAFPKANPLQTAGSVLLTGAIALLLLRSLRRRTKNAKRVRFRSDRTVEVGKENPNTLNPDPNSASLAAGRAAESNPPAAEPPPASNPPTALGTFSGALVAAGIAYLLYKFTLGVEGGFAKQSVSANYSVRNLTITVRTIIAGLCYLATFVFAANSIGLMLYAFQLLLGLNPSDAEGSNKEGGGSLQGSTATLQEAESDQLSNAKSGDDDQTLSK</sequence>
<proteinExistence type="predicted"/>
<feature type="compositionally biased region" description="Polar residues" evidence="1">
    <location>
        <begin position="246"/>
        <end position="258"/>
    </location>
</feature>
<dbReference type="OrthoDB" id="5296at2759"/>
<evidence type="ECO:0000256" key="2">
    <source>
        <dbReference type="SAM" id="Phobius"/>
    </source>
</evidence>
<dbReference type="EMBL" id="BFEA01000311">
    <property type="protein sequence ID" value="GBG79104.1"/>
    <property type="molecule type" value="Genomic_DNA"/>
</dbReference>
<dbReference type="Proteomes" id="UP000265515">
    <property type="component" value="Unassembled WGS sequence"/>
</dbReference>
<feature type="compositionally biased region" description="Low complexity" evidence="1">
    <location>
        <begin position="146"/>
        <end position="165"/>
    </location>
</feature>
<evidence type="ECO:0000313" key="4">
    <source>
        <dbReference type="Proteomes" id="UP000265515"/>
    </source>
</evidence>
<dbReference type="AlphaFoldDB" id="A0A388L9Z5"/>